<comment type="caution">
    <text evidence="1">The sequence shown here is derived from an EMBL/GenBank/DDBJ whole genome shotgun (WGS) entry which is preliminary data.</text>
</comment>
<dbReference type="Gene3D" id="3.40.50.10540">
    <property type="entry name" value="Crotonobetainyl-coa:carnitine coa-transferase, domain 1"/>
    <property type="match status" value="1"/>
</dbReference>
<accession>A0A508TF71</accession>
<dbReference type="GO" id="GO:0016740">
    <property type="term" value="F:transferase activity"/>
    <property type="evidence" value="ECO:0007669"/>
    <property type="project" value="UniProtKB-KW"/>
</dbReference>
<dbReference type="EC" id="2.8.3.22" evidence="1"/>
<dbReference type="InterPro" id="IPR023606">
    <property type="entry name" value="CoA-Trfase_III_dom_1_sf"/>
</dbReference>
<gene>
    <name evidence="1" type="primary">smtA</name>
    <name evidence="1" type="ORF">CI1B_47030</name>
</gene>
<dbReference type="InterPro" id="IPR003673">
    <property type="entry name" value="CoA-Trfase_fam_III"/>
</dbReference>
<organism evidence="1 2">
    <name type="scientific">Bradyrhizobium ivorense</name>
    <dbReference type="NCBI Taxonomy" id="2511166"/>
    <lineage>
        <taxon>Bacteria</taxon>
        <taxon>Pseudomonadati</taxon>
        <taxon>Pseudomonadota</taxon>
        <taxon>Alphaproteobacteria</taxon>
        <taxon>Hyphomicrobiales</taxon>
        <taxon>Nitrobacteraceae</taxon>
        <taxon>Bradyrhizobium</taxon>
    </lineage>
</organism>
<dbReference type="AlphaFoldDB" id="A0A508TF71"/>
<sequence length="508" mass="55934">MNIETTIQAAEELKPDLLTETIVSKLANPETRSDFDFHGAVNDVLKDVGMSTADSGGKFTFYGRDPIIPTPFRFGTMAAIGLAARSTAVAALWRDRSGEGQDIAVDVRKALRRFAGFFDLKWETINGRPPAFFEPLNPFIDIPMFRETRDGRHVIPLNIYPRLAARALNLLKCSSSTDSVRNAILQWRALDLEKAAAEAGLPIVMVRTFDEFRREIQYAEVLSRMSLISVEKIGDSDPIPFKKDGKSPLDGIRAIGMGHVIAGAGIGRDLAQHGADVLNIWRPDDTEIEAFAWDVQVGMRSTILNNSKEDRVQFDRLLKDADVFFANKRPGYLERNGLDADELCAKKPGLIHARVVLHGDRGPWKNRVGFDEIGGAVSGLFCIEGTPTNPKSPPTIPICDNVVGWLGTVGILSALRRRAVEGGSYRVTVSLTRTLLWLYSLGIFDKDYARATAGSSDEHADVAPDLFTAETPLGTYQGITEAILSRTPPAFRTVLVPRGASKPEWLER</sequence>
<evidence type="ECO:0000313" key="1">
    <source>
        <dbReference type="EMBL" id="VIO73100.1"/>
    </source>
</evidence>
<evidence type="ECO:0000313" key="2">
    <source>
        <dbReference type="Proteomes" id="UP000328092"/>
    </source>
</evidence>
<dbReference type="SUPFAM" id="SSF89796">
    <property type="entry name" value="CoA-transferase family III (CaiB/BaiF)"/>
    <property type="match status" value="2"/>
</dbReference>
<dbReference type="OrthoDB" id="9806585at2"/>
<protein>
    <submittedName>
        <fullName evidence="1">Succinyl-CoA--L-malate CoA-transferase alpha subunit</fullName>
        <ecNumber evidence="1">2.8.3.22</ecNumber>
    </submittedName>
</protein>
<keyword evidence="1" id="KW-0808">Transferase</keyword>
<dbReference type="EMBL" id="CAADFC020000016">
    <property type="protein sequence ID" value="VIO73100.1"/>
    <property type="molecule type" value="Genomic_DNA"/>
</dbReference>
<dbReference type="Proteomes" id="UP000328092">
    <property type="component" value="Unassembled WGS sequence"/>
</dbReference>
<reference evidence="1" key="1">
    <citation type="submission" date="2019-02" db="EMBL/GenBank/DDBJ databases">
        <authorList>
            <person name="Pothier F.J."/>
        </authorList>
    </citation>
    <scope>NUCLEOTIDE SEQUENCE</scope>
    <source>
        <strain evidence="1">CI-1B</strain>
    </source>
</reference>
<dbReference type="InterPro" id="IPR052985">
    <property type="entry name" value="CoA-trans_III_biosynth/detox"/>
</dbReference>
<name>A0A508TF71_9BRAD</name>
<dbReference type="PANTHER" id="PTHR48229:SF1">
    <property type="entry name" value="ALPHA METHYLACYL-COA RACEMASE-RELATED"/>
    <property type="match status" value="1"/>
</dbReference>
<dbReference type="Pfam" id="PF02515">
    <property type="entry name" value="CoA_transf_3"/>
    <property type="match status" value="1"/>
</dbReference>
<dbReference type="PANTHER" id="PTHR48229">
    <property type="entry name" value="CAIB/BAIF FAMILY ENZYME (AFU_ORTHOLOGUE AFUA_1G05360)-RELATED"/>
    <property type="match status" value="1"/>
</dbReference>
<dbReference type="RefSeq" id="WP_139861806.1">
    <property type="nucleotide sequence ID" value="NZ_CAADFC020000016.1"/>
</dbReference>
<proteinExistence type="predicted"/>
<keyword evidence="2" id="KW-1185">Reference proteome</keyword>